<name>K9GSF8_9PROT</name>
<dbReference type="InterPro" id="IPR036411">
    <property type="entry name" value="TorD-like_sf"/>
</dbReference>
<dbReference type="RefSeq" id="WP_009541351.1">
    <property type="nucleotide sequence ID" value="NZ_ANHY01000014.1"/>
</dbReference>
<organism evidence="2 3">
    <name type="scientific">Caenispirillum salinarum AK4</name>
    <dbReference type="NCBI Taxonomy" id="1238182"/>
    <lineage>
        <taxon>Bacteria</taxon>
        <taxon>Pseudomonadati</taxon>
        <taxon>Pseudomonadota</taxon>
        <taxon>Alphaproteobacteria</taxon>
        <taxon>Rhodospirillales</taxon>
        <taxon>Novispirillaceae</taxon>
        <taxon>Caenispirillum</taxon>
    </lineage>
</organism>
<accession>K9GSF8</accession>
<proteinExistence type="predicted"/>
<dbReference type="EMBL" id="ANHY01000014">
    <property type="protein sequence ID" value="EKV28930.1"/>
    <property type="molecule type" value="Genomic_DNA"/>
</dbReference>
<dbReference type="Proteomes" id="UP000009881">
    <property type="component" value="Unassembled WGS sequence"/>
</dbReference>
<dbReference type="OrthoDB" id="7926125at2"/>
<dbReference type="AlphaFoldDB" id="K9GSF8"/>
<dbReference type="InterPro" id="IPR050289">
    <property type="entry name" value="TorD/DmsD_chaperones"/>
</dbReference>
<evidence type="ECO:0000256" key="1">
    <source>
        <dbReference type="ARBA" id="ARBA00023186"/>
    </source>
</evidence>
<reference evidence="2 3" key="1">
    <citation type="journal article" date="2013" name="Genome Announc.">
        <title>Draft Genome Sequence of an Alphaproteobacterium, Caenispirillum salinarum AK4(T), Isolated from a Solar Saltern.</title>
        <authorList>
            <person name="Khatri I."/>
            <person name="Singh A."/>
            <person name="Korpole S."/>
            <person name="Pinnaka A.K."/>
            <person name="Subramanian S."/>
        </authorList>
    </citation>
    <scope>NUCLEOTIDE SEQUENCE [LARGE SCALE GENOMIC DNA]</scope>
    <source>
        <strain evidence="2 3">AK4</strain>
    </source>
</reference>
<keyword evidence="3" id="KW-1185">Reference proteome</keyword>
<evidence type="ECO:0000313" key="3">
    <source>
        <dbReference type="Proteomes" id="UP000009881"/>
    </source>
</evidence>
<dbReference type="SUPFAM" id="SSF89155">
    <property type="entry name" value="TorD-like"/>
    <property type="match status" value="1"/>
</dbReference>
<sequence>MTVILAATDRAHLLDWLASVFLREPDAAAIAALRGPLGQRAVTDLAEAPALAGGVEAMLDALRAVHRDAGSDADAALALSARFGTLFLGAGGPDAAHPYASVYEEGRTHGAATDRARAVLDAHNLSVAEGTAEPADHFGIMLGALAELSRREAADAARASSLFAAQAAFARADVAPWLTPFRERVDRDDPTGYYAAAARLAETAVAAFYARETD</sequence>
<gene>
    <name evidence="2" type="ORF">C882_0694</name>
</gene>
<evidence type="ECO:0000313" key="2">
    <source>
        <dbReference type="EMBL" id="EKV28930.1"/>
    </source>
</evidence>
<dbReference type="Pfam" id="PF02613">
    <property type="entry name" value="Nitrate_red_del"/>
    <property type="match status" value="1"/>
</dbReference>
<dbReference type="PANTHER" id="PTHR34227:SF11">
    <property type="entry name" value="CHAPERONE PROTEIN TORD"/>
    <property type="match status" value="1"/>
</dbReference>
<dbReference type="PANTHER" id="PTHR34227">
    <property type="entry name" value="CHAPERONE PROTEIN YCDY"/>
    <property type="match status" value="1"/>
</dbReference>
<dbReference type="STRING" id="1238182.C882_0694"/>
<dbReference type="InterPro" id="IPR020945">
    <property type="entry name" value="DMSO/NO3_reduct_chaperone"/>
</dbReference>
<dbReference type="eggNOG" id="COG3381">
    <property type="taxonomic scope" value="Bacteria"/>
</dbReference>
<comment type="caution">
    <text evidence="2">The sequence shown here is derived from an EMBL/GenBank/DDBJ whole genome shotgun (WGS) entry which is preliminary data.</text>
</comment>
<protein>
    <submittedName>
        <fullName evidence="2">Chaperone protein TorD</fullName>
    </submittedName>
</protein>
<dbReference type="Gene3D" id="1.10.3480.10">
    <property type="entry name" value="TorD-like"/>
    <property type="match status" value="1"/>
</dbReference>
<keyword evidence="1" id="KW-0143">Chaperone</keyword>